<sequence>MRTFTRITAAAVLAAGLTAAGTGAAAAAAADQDDSRPGGVLGFLFDGVFGENADPPVVGEDDGPPEVSGAPGTTAEEAPVQEAPAEGAPAAPAEQGTDTGGATGGM</sequence>
<name>A0ABX8CDN4_9ACTN</name>
<proteinExistence type="predicted"/>
<protein>
    <submittedName>
        <fullName evidence="3">Uncharacterized protein</fullName>
    </submittedName>
</protein>
<evidence type="ECO:0000256" key="2">
    <source>
        <dbReference type="SAM" id="SignalP"/>
    </source>
</evidence>
<feature type="chain" id="PRO_5046798556" evidence="2">
    <location>
        <begin position="25"/>
        <end position="106"/>
    </location>
</feature>
<keyword evidence="2" id="KW-0732">Signal</keyword>
<dbReference type="RefSeq" id="WP_212643414.1">
    <property type="nucleotide sequence ID" value="NZ_CP074132.1"/>
</dbReference>
<evidence type="ECO:0000313" key="3">
    <source>
        <dbReference type="EMBL" id="QUX30668.1"/>
    </source>
</evidence>
<feature type="compositionally biased region" description="Low complexity" evidence="1">
    <location>
        <begin position="75"/>
        <end position="96"/>
    </location>
</feature>
<evidence type="ECO:0000313" key="4">
    <source>
        <dbReference type="Proteomes" id="UP000678016"/>
    </source>
</evidence>
<feature type="region of interest" description="Disordered" evidence="1">
    <location>
        <begin position="50"/>
        <end position="106"/>
    </location>
</feature>
<gene>
    <name evidence="3" type="ORF">KGD83_09320</name>
</gene>
<feature type="signal peptide" evidence="2">
    <location>
        <begin position="1"/>
        <end position="24"/>
    </location>
</feature>
<evidence type="ECO:0000256" key="1">
    <source>
        <dbReference type="SAM" id="MobiDB-lite"/>
    </source>
</evidence>
<organism evidence="3 4">
    <name type="scientific">Nocardiopsis akebiae</name>
    <dbReference type="NCBI Taxonomy" id="2831968"/>
    <lineage>
        <taxon>Bacteria</taxon>
        <taxon>Bacillati</taxon>
        <taxon>Actinomycetota</taxon>
        <taxon>Actinomycetes</taxon>
        <taxon>Streptosporangiales</taxon>
        <taxon>Nocardiopsidaceae</taxon>
        <taxon>Nocardiopsis</taxon>
    </lineage>
</organism>
<reference evidence="4" key="1">
    <citation type="submission" date="2021-05" db="EMBL/GenBank/DDBJ databases">
        <title>Direct Submission.</title>
        <authorList>
            <person name="Li K."/>
            <person name="Gao J."/>
        </authorList>
    </citation>
    <scope>NUCLEOTIDE SEQUENCE [LARGE SCALE GENOMIC DNA]</scope>
    <source>
        <strain evidence="4">HDS12</strain>
    </source>
</reference>
<dbReference type="EMBL" id="CP074132">
    <property type="protein sequence ID" value="QUX30668.1"/>
    <property type="molecule type" value="Genomic_DNA"/>
</dbReference>
<dbReference type="Proteomes" id="UP000678016">
    <property type="component" value="Chromosome"/>
</dbReference>
<accession>A0ABX8CDN4</accession>
<keyword evidence="4" id="KW-1185">Reference proteome</keyword>